<dbReference type="Proteomes" id="UP000241118">
    <property type="component" value="Unassembled WGS sequence"/>
</dbReference>
<comment type="caution">
    <text evidence="1">The sequence shown here is derived from an EMBL/GenBank/DDBJ whole genome shotgun (WGS) entry which is preliminary data.</text>
</comment>
<dbReference type="EMBL" id="PYAX01000014">
    <property type="protein sequence ID" value="PSL52309.1"/>
    <property type="molecule type" value="Genomic_DNA"/>
</dbReference>
<proteinExistence type="predicted"/>
<protein>
    <submittedName>
        <fullName evidence="1">Uncharacterized protein</fullName>
    </submittedName>
</protein>
<dbReference type="RefSeq" id="WP_146174035.1">
    <property type="nucleotide sequence ID" value="NZ_PYAX01000014.1"/>
</dbReference>
<accession>A0A2P8I1G2</accession>
<name>A0A2P8I1G2_SACCR</name>
<evidence type="ECO:0000313" key="1">
    <source>
        <dbReference type="EMBL" id="PSL52309.1"/>
    </source>
</evidence>
<organism evidence="1 2">
    <name type="scientific">Saccharothrix carnea</name>
    <dbReference type="NCBI Taxonomy" id="1280637"/>
    <lineage>
        <taxon>Bacteria</taxon>
        <taxon>Bacillati</taxon>
        <taxon>Actinomycetota</taxon>
        <taxon>Actinomycetes</taxon>
        <taxon>Pseudonocardiales</taxon>
        <taxon>Pseudonocardiaceae</taxon>
        <taxon>Saccharothrix</taxon>
    </lineage>
</organism>
<reference evidence="1 2" key="1">
    <citation type="submission" date="2018-03" db="EMBL/GenBank/DDBJ databases">
        <title>Genomic Encyclopedia of Type Strains, Phase III (KMG-III): the genomes of soil and plant-associated and newly described type strains.</title>
        <authorList>
            <person name="Whitman W."/>
        </authorList>
    </citation>
    <scope>NUCLEOTIDE SEQUENCE [LARGE SCALE GENOMIC DNA]</scope>
    <source>
        <strain evidence="1 2">CGMCC 4.7097</strain>
    </source>
</reference>
<keyword evidence="2" id="KW-1185">Reference proteome</keyword>
<gene>
    <name evidence="1" type="ORF">B0I31_114136</name>
</gene>
<sequence>MPSIGAVVQEFWDEDLPRETREKISPPRGALKRRVWVCLLRPKMAETAPQFPLGADRNPAPAEDPVGLRAALRDLVPWLVEVGHLLGRTWPIALREKFGTPSSLDEHLYRRYREEPSLALTDDALVALLRSEFGEPEADADVSPPSIAGLRSLLARSAVRDLERIVESGEPWPEPDGTPMVAELKLLAHDDWDDQWTEYVAGEPWRWVLGDLPGHFLSEHRSPRLRLAGQSGAFPLDRTIESLVRPLLKRRGSRGAWSVHTDPVVRDMTTEGFVRLVITHRLAVLGLSDVERRSLMPLVRTIATQVGQRNGLSDSRFVEGISYKAQRLVWNAHNNRMPGSLDDLLIRVESAWVSKLWVRLFGNQLRGVSENPKLSLSVTFTSAFSTLLVEDARAVRVVHEPTVQAPPEPNDELENAACLINDAREADARRRPPVDVEPLLARLISRAPPATSSLDWAALVDWHRRTCPRQPERHPDFEALQRFVQENSQETS</sequence>
<dbReference type="AlphaFoldDB" id="A0A2P8I1G2"/>
<evidence type="ECO:0000313" key="2">
    <source>
        <dbReference type="Proteomes" id="UP000241118"/>
    </source>
</evidence>